<feature type="transmembrane region" description="Helical" evidence="11">
    <location>
        <begin position="208"/>
        <end position="236"/>
    </location>
</feature>
<keyword evidence="3 11" id="KW-0812">Transmembrane</keyword>
<dbReference type="FunFam" id="2.40.30.10:FF:000056">
    <property type="entry name" value="NADPH oxidase 5"/>
    <property type="match status" value="1"/>
</dbReference>
<dbReference type="InterPro" id="IPR000778">
    <property type="entry name" value="Cyt_b245_heavy_chain"/>
</dbReference>
<evidence type="ECO:0000256" key="7">
    <source>
        <dbReference type="ARBA" id="ARBA00022989"/>
    </source>
</evidence>
<keyword evidence="7 11" id="KW-1133">Transmembrane helix</keyword>
<sequence length="668" mass="76407">MMSNSNNSSDRPDELDANALFHKYDLDGDGVVSRKDMNESLQSIATQNRVSLSKDKIGAMTDAIFYSANGDRNNSSSTNSTLSFSDWNQLTKNALTRTESYIVSEKDETPKTALRQAINYIISYRQQIIWLSIFFAFQIVLFGIGIDRYNRELTTSPYPFDRLTMVALSFGLIIQVNVGILLLGPALRWTSGHLRRTFLARLLPFDSMVSFHIILACTTLFCGAMHVILFLTHFYYVSLDEATISRNLTLNVILTKSGILGSGYLGFAAISGWILIACFTIMAFFSIPPIRNSVFYDVFYWSHKLQFVIWAALIVHTSTFWKFLVFPLSVLFLEKLHKYWNAFRWQGTTRIIQVNLLPTNVTQLVIKRPKDFKYNPGDYVFLKVPCLGVLSWHPFTLSSCPEQSDVLWFHIKATGNWTRELREHFERQETPSVQMHPQVEEPHDELQMQPIVPTLRHIPNLNVRVLLDGPYGASTTALFDTEHAVLIGAGIGVTPFASVLGSVLAQYRDVTSGNSIRSDYRNTAMRINQRQLKLKKLDFFWISREQENVQWFIDLLEGWERQQSELPSNALFMDCQLYITSLPSKKDCKVAGLSLGMKAHLEVHKKDVITGLRTATKTGRPNWPSVFSRIDHTKQGAVRVFYCGPHNLERELRLLSGQHKFQFSWENF</sequence>
<dbReference type="GO" id="GO:0016175">
    <property type="term" value="F:superoxide-generating NAD(P)H oxidase activity"/>
    <property type="evidence" value="ECO:0007669"/>
    <property type="project" value="TreeGrafter"/>
</dbReference>
<feature type="transmembrane region" description="Helical" evidence="11">
    <location>
        <begin position="128"/>
        <end position="146"/>
    </location>
</feature>
<evidence type="ECO:0000256" key="4">
    <source>
        <dbReference type="ARBA" id="ARBA00022827"/>
    </source>
</evidence>
<comment type="catalytic activity">
    <reaction evidence="10">
        <text>NADPH + 2 O2 = 2 superoxide + NADP(+) + H(+)</text>
        <dbReference type="Rhea" id="RHEA:63180"/>
        <dbReference type="ChEBI" id="CHEBI:15378"/>
        <dbReference type="ChEBI" id="CHEBI:15379"/>
        <dbReference type="ChEBI" id="CHEBI:18421"/>
        <dbReference type="ChEBI" id="CHEBI:57783"/>
        <dbReference type="ChEBI" id="CHEBI:58349"/>
    </reaction>
</comment>
<evidence type="ECO:0000256" key="2">
    <source>
        <dbReference type="ARBA" id="ARBA00022630"/>
    </source>
</evidence>
<keyword evidence="5" id="KW-0106">Calcium</keyword>
<dbReference type="InterPro" id="IPR013121">
    <property type="entry name" value="Fe_red_NAD-bd_6"/>
</dbReference>
<evidence type="ECO:0000256" key="10">
    <source>
        <dbReference type="ARBA" id="ARBA00049908"/>
    </source>
</evidence>
<dbReference type="InterPro" id="IPR011992">
    <property type="entry name" value="EF-hand-dom_pair"/>
</dbReference>
<dbReference type="PROSITE" id="PS50222">
    <property type="entry name" value="EF_HAND_2"/>
    <property type="match status" value="1"/>
</dbReference>
<dbReference type="SUPFAM" id="SSF47473">
    <property type="entry name" value="EF-hand"/>
    <property type="match status" value="1"/>
</dbReference>
<comment type="caution">
    <text evidence="14">The sequence shown here is derived from an EMBL/GenBank/DDBJ whole genome shotgun (WGS) entry which is preliminary data.</text>
</comment>
<dbReference type="InterPro" id="IPR039261">
    <property type="entry name" value="FNR_nucleotide-bd"/>
</dbReference>
<feature type="transmembrane region" description="Helical" evidence="11">
    <location>
        <begin position="307"/>
        <end position="333"/>
    </location>
</feature>
<keyword evidence="15" id="KW-1185">Reference proteome</keyword>
<keyword evidence="8" id="KW-0560">Oxidoreductase</keyword>
<dbReference type="GO" id="GO:0043020">
    <property type="term" value="C:NADPH oxidase complex"/>
    <property type="evidence" value="ECO:0007669"/>
    <property type="project" value="TreeGrafter"/>
</dbReference>
<organism evidence="14 15">
    <name type="scientific">Hypsibius exemplaris</name>
    <name type="common">Freshwater tardigrade</name>
    <dbReference type="NCBI Taxonomy" id="2072580"/>
    <lineage>
        <taxon>Eukaryota</taxon>
        <taxon>Metazoa</taxon>
        <taxon>Ecdysozoa</taxon>
        <taxon>Tardigrada</taxon>
        <taxon>Eutardigrada</taxon>
        <taxon>Parachela</taxon>
        <taxon>Hypsibioidea</taxon>
        <taxon>Hypsibiidae</taxon>
        <taxon>Hypsibius</taxon>
    </lineage>
</organism>
<keyword evidence="9 11" id="KW-0472">Membrane</keyword>
<dbReference type="GO" id="GO:0005509">
    <property type="term" value="F:calcium ion binding"/>
    <property type="evidence" value="ECO:0007669"/>
    <property type="project" value="InterPro"/>
</dbReference>
<dbReference type="Proteomes" id="UP000192578">
    <property type="component" value="Unassembled WGS sequence"/>
</dbReference>
<dbReference type="PANTHER" id="PTHR11972:SF58">
    <property type="entry name" value="NADPH OXIDASE 5"/>
    <property type="match status" value="1"/>
</dbReference>
<keyword evidence="2" id="KW-0285">Flavoprotein</keyword>
<feature type="transmembrane region" description="Helical" evidence="11">
    <location>
        <begin position="264"/>
        <end position="287"/>
    </location>
</feature>
<dbReference type="InterPro" id="IPR017927">
    <property type="entry name" value="FAD-bd_FR_type"/>
</dbReference>
<evidence type="ECO:0000313" key="14">
    <source>
        <dbReference type="EMBL" id="OQV19221.1"/>
    </source>
</evidence>
<evidence type="ECO:0000259" key="12">
    <source>
        <dbReference type="PROSITE" id="PS50222"/>
    </source>
</evidence>
<dbReference type="PRINTS" id="PR00466">
    <property type="entry name" value="GP91PHOX"/>
</dbReference>
<comment type="subcellular location">
    <subcellularLocation>
        <location evidence="1">Membrane</location>
        <topology evidence="1">Multi-pass membrane protein</topology>
    </subcellularLocation>
</comment>
<gene>
    <name evidence="14" type="ORF">BV898_06856</name>
</gene>
<dbReference type="PROSITE" id="PS51384">
    <property type="entry name" value="FAD_FR"/>
    <property type="match status" value="1"/>
</dbReference>
<keyword evidence="6" id="KW-0521">NADP</keyword>
<dbReference type="InterPro" id="IPR018247">
    <property type="entry name" value="EF_Hand_1_Ca_BS"/>
</dbReference>
<evidence type="ECO:0000256" key="9">
    <source>
        <dbReference type="ARBA" id="ARBA00023136"/>
    </source>
</evidence>
<feature type="domain" description="EF-hand" evidence="12">
    <location>
        <begin position="12"/>
        <end position="47"/>
    </location>
</feature>
<feature type="domain" description="FAD-binding FR-type" evidence="13">
    <location>
        <begin position="344"/>
        <end position="477"/>
    </location>
</feature>
<dbReference type="GO" id="GO:0042554">
    <property type="term" value="P:superoxide anion generation"/>
    <property type="evidence" value="ECO:0007669"/>
    <property type="project" value="TreeGrafter"/>
</dbReference>
<reference evidence="15" key="1">
    <citation type="submission" date="2017-01" db="EMBL/GenBank/DDBJ databases">
        <title>Comparative genomics of anhydrobiosis in the tardigrade Hypsibius dujardini.</title>
        <authorList>
            <person name="Yoshida Y."/>
            <person name="Koutsovoulos G."/>
            <person name="Laetsch D."/>
            <person name="Stevens L."/>
            <person name="Kumar S."/>
            <person name="Horikawa D."/>
            <person name="Ishino K."/>
            <person name="Komine S."/>
            <person name="Tomita M."/>
            <person name="Blaxter M."/>
            <person name="Arakawa K."/>
        </authorList>
    </citation>
    <scope>NUCLEOTIDE SEQUENCE [LARGE SCALE GENOMIC DNA]</scope>
    <source>
        <strain evidence="15">Z151</strain>
    </source>
</reference>
<dbReference type="InterPro" id="IPR017938">
    <property type="entry name" value="Riboflavin_synthase-like_b-brl"/>
</dbReference>
<dbReference type="SUPFAM" id="SSF63380">
    <property type="entry name" value="Riboflavin synthase domain-like"/>
    <property type="match status" value="1"/>
</dbReference>
<protein>
    <submittedName>
        <fullName evidence="14">NADPH oxidase 5</fullName>
    </submittedName>
</protein>
<dbReference type="AlphaFoldDB" id="A0A1W0WVI4"/>
<dbReference type="PANTHER" id="PTHR11972">
    <property type="entry name" value="NADPH OXIDASE"/>
    <property type="match status" value="1"/>
</dbReference>
<dbReference type="OrthoDB" id="167398at2759"/>
<dbReference type="Gene3D" id="2.40.30.10">
    <property type="entry name" value="Translation factors"/>
    <property type="match status" value="1"/>
</dbReference>
<evidence type="ECO:0000256" key="8">
    <source>
        <dbReference type="ARBA" id="ARBA00023002"/>
    </source>
</evidence>
<name>A0A1W0WVI4_HYPEX</name>
<dbReference type="GO" id="GO:0006952">
    <property type="term" value="P:defense response"/>
    <property type="evidence" value="ECO:0007669"/>
    <property type="project" value="TreeGrafter"/>
</dbReference>
<dbReference type="InterPro" id="IPR013130">
    <property type="entry name" value="Fe3_Rdtase_TM_dom"/>
</dbReference>
<dbReference type="InterPro" id="IPR002048">
    <property type="entry name" value="EF_hand_dom"/>
</dbReference>
<dbReference type="Gene3D" id="1.10.238.10">
    <property type="entry name" value="EF-hand"/>
    <property type="match status" value="1"/>
</dbReference>
<evidence type="ECO:0000256" key="1">
    <source>
        <dbReference type="ARBA" id="ARBA00004141"/>
    </source>
</evidence>
<dbReference type="SFLD" id="SFLDG01169">
    <property type="entry name" value="NADPH_oxidase_subgroup_(NOX)"/>
    <property type="match status" value="1"/>
</dbReference>
<dbReference type="InterPro" id="IPR013112">
    <property type="entry name" value="FAD-bd_8"/>
</dbReference>
<dbReference type="SFLD" id="SFLDG01168">
    <property type="entry name" value="Ferric_reductase_subgroup_(FRE"/>
    <property type="match status" value="1"/>
</dbReference>
<dbReference type="Gene3D" id="3.40.50.80">
    <property type="entry name" value="Nucleotide-binding domain of ferredoxin-NADP reductase (FNR) module"/>
    <property type="match status" value="1"/>
</dbReference>
<evidence type="ECO:0000256" key="5">
    <source>
        <dbReference type="ARBA" id="ARBA00022837"/>
    </source>
</evidence>
<dbReference type="SUPFAM" id="SSF52343">
    <property type="entry name" value="Ferredoxin reductase-like, C-terminal NADP-linked domain"/>
    <property type="match status" value="1"/>
</dbReference>
<proteinExistence type="predicted"/>
<evidence type="ECO:0000256" key="6">
    <source>
        <dbReference type="ARBA" id="ARBA00022857"/>
    </source>
</evidence>
<dbReference type="InterPro" id="IPR050369">
    <property type="entry name" value="RBOH/FRE"/>
</dbReference>
<evidence type="ECO:0000256" key="3">
    <source>
        <dbReference type="ARBA" id="ARBA00022692"/>
    </source>
</evidence>
<dbReference type="Pfam" id="PF08030">
    <property type="entry name" value="NAD_binding_6"/>
    <property type="match status" value="1"/>
</dbReference>
<dbReference type="Pfam" id="PF01794">
    <property type="entry name" value="Ferric_reduct"/>
    <property type="match status" value="1"/>
</dbReference>
<evidence type="ECO:0000313" key="15">
    <source>
        <dbReference type="Proteomes" id="UP000192578"/>
    </source>
</evidence>
<evidence type="ECO:0000259" key="13">
    <source>
        <dbReference type="PROSITE" id="PS51384"/>
    </source>
</evidence>
<dbReference type="PROSITE" id="PS00018">
    <property type="entry name" value="EF_HAND_1"/>
    <property type="match status" value="1"/>
</dbReference>
<dbReference type="CDD" id="cd06186">
    <property type="entry name" value="NOX_Duox_like_FAD_NADP"/>
    <property type="match status" value="1"/>
</dbReference>
<dbReference type="EMBL" id="MTYJ01000042">
    <property type="protein sequence ID" value="OQV19221.1"/>
    <property type="molecule type" value="Genomic_DNA"/>
</dbReference>
<evidence type="ECO:0000256" key="11">
    <source>
        <dbReference type="SAM" id="Phobius"/>
    </source>
</evidence>
<dbReference type="SFLD" id="SFLDS00052">
    <property type="entry name" value="Ferric_Reductase_Domain"/>
    <property type="match status" value="1"/>
</dbReference>
<keyword evidence="4" id="KW-0274">FAD</keyword>
<accession>A0A1W0WVI4</accession>
<feature type="transmembrane region" description="Helical" evidence="11">
    <location>
        <begin position="166"/>
        <end position="187"/>
    </location>
</feature>
<dbReference type="Pfam" id="PF08022">
    <property type="entry name" value="FAD_binding_8"/>
    <property type="match status" value="1"/>
</dbReference>